<keyword evidence="1" id="KW-1133">Transmembrane helix</keyword>
<dbReference type="AlphaFoldDB" id="F2AKM9"/>
<accession>F2AKM9</accession>
<dbReference type="InterPro" id="IPR012902">
    <property type="entry name" value="N_methyl_site"/>
</dbReference>
<dbReference type="NCBIfam" id="TIGR02532">
    <property type="entry name" value="IV_pilin_GFxxxE"/>
    <property type="match status" value="1"/>
</dbReference>
<proteinExistence type="predicted"/>
<dbReference type="PATRIC" id="fig|991778.3.peg.213"/>
<organism evidence="3 4">
    <name type="scientific">Rhodopirellula baltica WH47</name>
    <dbReference type="NCBI Taxonomy" id="991778"/>
    <lineage>
        <taxon>Bacteria</taxon>
        <taxon>Pseudomonadati</taxon>
        <taxon>Planctomycetota</taxon>
        <taxon>Planctomycetia</taxon>
        <taxon>Pirellulales</taxon>
        <taxon>Pirellulaceae</taxon>
        <taxon>Rhodopirellula</taxon>
    </lineage>
</organism>
<evidence type="ECO:0000256" key="1">
    <source>
        <dbReference type="SAM" id="Phobius"/>
    </source>
</evidence>
<dbReference type="PANTHER" id="PTHR30093:SF2">
    <property type="entry name" value="TYPE II SECRETION SYSTEM PROTEIN H"/>
    <property type="match status" value="1"/>
</dbReference>
<dbReference type="Pfam" id="PF07963">
    <property type="entry name" value="N_methyl"/>
    <property type="match status" value="1"/>
</dbReference>
<dbReference type="Gene3D" id="3.30.700.10">
    <property type="entry name" value="Glycoprotein, Type 4 Pilin"/>
    <property type="match status" value="1"/>
</dbReference>
<feature type="transmembrane region" description="Helical" evidence="1">
    <location>
        <begin position="79"/>
        <end position="100"/>
    </location>
</feature>
<dbReference type="SUPFAM" id="SSF54523">
    <property type="entry name" value="Pili subunits"/>
    <property type="match status" value="1"/>
</dbReference>
<keyword evidence="1" id="KW-0812">Transmembrane</keyword>
<gene>
    <name evidence="3" type="ORF">RBWH47_02329</name>
</gene>
<dbReference type="Proteomes" id="UP000006222">
    <property type="component" value="Unassembled WGS sequence"/>
</dbReference>
<comment type="caution">
    <text evidence="3">The sequence shown here is derived from an EMBL/GenBank/DDBJ whole genome shotgun (WGS) entry which is preliminary data.</text>
</comment>
<evidence type="ECO:0000313" key="3">
    <source>
        <dbReference type="EMBL" id="EGF29778.1"/>
    </source>
</evidence>
<name>F2AKM9_RHOBT</name>
<dbReference type="NCBIfam" id="TIGR04294">
    <property type="entry name" value="pre_pil_HX9DG"/>
    <property type="match status" value="1"/>
</dbReference>
<evidence type="ECO:0000259" key="2">
    <source>
        <dbReference type="Pfam" id="PF07596"/>
    </source>
</evidence>
<dbReference type="InterPro" id="IPR027558">
    <property type="entry name" value="Pre_pil_HX9DG_C"/>
</dbReference>
<sequence>MRISKRMVCKRCYRETGPLRDGMMIALHRVIQCVELLDAFQPKFSIESPMLKYPTMSSRSHVCPDGTDHTIRTRRGFTLVELLVVIAIIGVMVGLLLPAVQSAREAARRMSCSNNMKQIGLALHNYHSAFKSFPASGRPENYTANGWARKSSWFIAILPQLEQSAIYDGIDFSASSFDNMNAGWAAPVVHWEEMNRARVPGFWCPSSVLAKTNIYPTNDATQALGAPEDLEVQIPDYAGNSGCNFTGGTIDDHPTAVWDWGGVHADNGFFGMKMRFDTPWPGTETRFASLLDGTSHTIAVGEQGGVHGTFNDHRAGAALGGMWSCGTATAGNAKNNYVVTRYPINYSGDDWPSWGGLRWNGGWEKNGMDTAFNNTAFRSQHIGGAQFVMADGSVQFITDSIQFEIYTALMDRADRSAMEGLE</sequence>
<protein>
    <submittedName>
        <fullName evidence="3">Protein containing DUF1559</fullName>
    </submittedName>
</protein>
<dbReference type="InterPro" id="IPR011453">
    <property type="entry name" value="DUF1559"/>
</dbReference>
<reference evidence="3 4" key="1">
    <citation type="journal article" date="2013" name="Mar. Genomics">
        <title>Expression of sulfatases in Rhodopirellula baltica and the diversity of sulfatases in the genus Rhodopirellula.</title>
        <authorList>
            <person name="Wegner C.E."/>
            <person name="Richter-Heitmann T."/>
            <person name="Klindworth A."/>
            <person name="Klockow C."/>
            <person name="Richter M."/>
            <person name="Achstetter T."/>
            <person name="Glockner F.O."/>
            <person name="Harder J."/>
        </authorList>
    </citation>
    <scope>NUCLEOTIDE SEQUENCE [LARGE SCALE GENOMIC DNA]</scope>
    <source>
        <strain evidence="3 4">WH47</strain>
    </source>
</reference>
<dbReference type="PROSITE" id="PS00409">
    <property type="entry name" value="PROKAR_NTER_METHYL"/>
    <property type="match status" value="1"/>
</dbReference>
<feature type="domain" description="DUF1559" evidence="2">
    <location>
        <begin position="101"/>
        <end position="404"/>
    </location>
</feature>
<evidence type="ECO:0000313" key="4">
    <source>
        <dbReference type="Proteomes" id="UP000006222"/>
    </source>
</evidence>
<dbReference type="EMBL" id="AFAR01000010">
    <property type="protein sequence ID" value="EGF29778.1"/>
    <property type="molecule type" value="Genomic_DNA"/>
</dbReference>
<dbReference type="Pfam" id="PF07596">
    <property type="entry name" value="SBP_bac_10"/>
    <property type="match status" value="1"/>
</dbReference>
<keyword evidence="1" id="KW-0472">Membrane</keyword>
<dbReference type="InterPro" id="IPR045584">
    <property type="entry name" value="Pilin-like"/>
</dbReference>
<dbReference type="PANTHER" id="PTHR30093">
    <property type="entry name" value="GENERAL SECRETION PATHWAY PROTEIN G"/>
    <property type="match status" value="1"/>
</dbReference>